<dbReference type="PROSITE" id="PS51892">
    <property type="entry name" value="SUBTILASE"/>
    <property type="match status" value="1"/>
</dbReference>
<dbReference type="OrthoDB" id="3847604at2"/>
<dbReference type="PROSITE" id="PS51318">
    <property type="entry name" value="TAT"/>
    <property type="match status" value="1"/>
</dbReference>
<sequence>MSGRRRALVALVPVVAALAAGTALPAAASPVPAARAGVPGAAPPAAGEACEEGRTQYVADTPAGLIRLAATRAWPLATGRGVTVAVVDSGVAAANAHFPKGSVLPGRSFVGGSATTDKRLHGTAVAGIIAARPLASRSGVQGLAKRATILPVKVVPDEQDDRAADADAGTLAEAIVWAADQGAKVINVSLSTTRDDPRLAAAVATATSRGALVVASAGTATAEDSLPVTGVRYPAGYRDALGVAATDADDTVARTSVRGEQVDVAAPGVDVLTTFGAWGDCYLSADDGSTSYATGYVSAAAALLAQRFPAEGPRGWAHRLEATAARERRDARDDAVGWGLVQPVEALTAVLDAGVAGPLLPGATPTASPRAVSRRVAVGEEPDPLAADRRQVLWVAVAGTSLLLGLALVRLQRRRPTA</sequence>
<keyword evidence="10" id="KW-1185">Reference proteome</keyword>
<evidence type="ECO:0000256" key="5">
    <source>
        <dbReference type="PROSITE-ProRule" id="PRU01240"/>
    </source>
</evidence>
<evidence type="ECO:0000256" key="7">
    <source>
        <dbReference type="SAM" id="SignalP"/>
    </source>
</evidence>
<keyword evidence="2 5" id="KW-0645">Protease</keyword>
<dbReference type="GO" id="GO:0006508">
    <property type="term" value="P:proteolysis"/>
    <property type="evidence" value="ECO:0007669"/>
    <property type="project" value="UniProtKB-KW"/>
</dbReference>
<feature type="active site" description="Charge relay system" evidence="5">
    <location>
        <position position="121"/>
    </location>
</feature>
<gene>
    <name evidence="9" type="ORF">ATL31_2899</name>
</gene>
<dbReference type="PANTHER" id="PTHR43806">
    <property type="entry name" value="PEPTIDASE S8"/>
    <property type="match status" value="1"/>
</dbReference>
<evidence type="ECO:0000256" key="6">
    <source>
        <dbReference type="SAM" id="Phobius"/>
    </source>
</evidence>
<protein>
    <submittedName>
        <fullName evidence="9">Subtilase family protein</fullName>
    </submittedName>
</protein>
<keyword evidence="6" id="KW-0812">Transmembrane</keyword>
<evidence type="ECO:0000313" key="10">
    <source>
        <dbReference type="Proteomes" id="UP000233781"/>
    </source>
</evidence>
<dbReference type="GO" id="GO:0004252">
    <property type="term" value="F:serine-type endopeptidase activity"/>
    <property type="evidence" value="ECO:0007669"/>
    <property type="project" value="UniProtKB-UniRule"/>
</dbReference>
<name>A0A2N3YMI4_9MICO</name>
<dbReference type="PANTHER" id="PTHR43806:SF11">
    <property type="entry name" value="CEREVISIN-RELATED"/>
    <property type="match status" value="1"/>
</dbReference>
<dbReference type="SUPFAM" id="SSF52743">
    <property type="entry name" value="Subtilisin-like"/>
    <property type="match status" value="1"/>
</dbReference>
<comment type="similarity">
    <text evidence="1 5">Belongs to the peptidase S8 family.</text>
</comment>
<keyword evidence="3 5" id="KW-0378">Hydrolase</keyword>
<comment type="caution">
    <text evidence="9">The sequence shown here is derived from an EMBL/GenBank/DDBJ whole genome shotgun (WGS) entry which is preliminary data.</text>
</comment>
<dbReference type="PROSITE" id="PS00136">
    <property type="entry name" value="SUBTILASE_ASP"/>
    <property type="match status" value="1"/>
</dbReference>
<feature type="signal peptide" evidence="7">
    <location>
        <begin position="1"/>
        <end position="28"/>
    </location>
</feature>
<proteinExistence type="inferred from homology"/>
<evidence type="ECO:0000256" key="3">
    <source>
        <dbReference type="ARBA" id="ARBA00022801"/>
    </source>
</evidence>
<feature type="domain" description="Peptidase S8/S53" evidence="8">
    <location>
        <begin position="79"/>
        <end position="339"/>
    </location>
</feature>
<feature type="chain" id="PRO_5014820500" evidence="7">
    <location>
        <begin position="29"/>
        <end position="418"/>
    </location>
</feature>
<dbReference type="RefSeq" id="WP_143598403.1">
    <property type="nucleotide sequence ID" value="NZ_PJNE01000001.1"/>
</dbReference>
<reference evidence="9 10" key="1">
    <citation type="submission" date="2017-12" db="EMBL/GenBank/DDBJ databases">
        <title>Sequencing the genomes of 1000 Actinobacteria strains.</title>
        <authorList>
            <person name="Klenk H.-P."/>
        </authorList>
    </citation>
    <scope>NUCLEOTIDE SEQUENCE [LARGE SCALE GENOMIC DNA]</scope>
    <source>
        <strain evidence="9 10">DSM 12806</strain>
    </source>
</reference>
<organism evidence="9 10">
    <name type="scientific">Phycicoccus duodecadis</name>
    <dbReference type="NCBI Taxonomy" id="173053"/>
    <lineage>
        <taxon>Bacteria</taxon>
        <taxon>Bacillati</taxon>
        <taxon>Actinomycetota</taxon>
        <taxon>Actinomycetes</taxon>
        <taxon>Micrococcales</taxon>
        <taxon>Intrasporangiaceae</taxon>
        <taxon>Phycicoccus</taxon>
    </lineage>
</organism>
<evidence type="ECO:0000259" key="8">
    <source>
        <dbReference type="Pfam" id="PF00082"/>
    </source>
</evidence>
<dbReference type="PRINTS" id="PR00723">
    <property type="entry name" value="SUBTILISIN"/>
</dbReference>
<dbReference type="InterPro" id="IPR006311">
    <property type="entry name" value="TAT_signal"/>
</dbReference>
<dbReference type="EMBL" id="PJNE01000001">
    <property type="protein sequence ID" value="PKW28044.1"/>
    <property type="molecule type" value="Genomic_DNA"/>
</dbReference>
<feature type="active site" description="Charge relay system" evidence="5">
    <location>
        <position position="291"/>
    </location>
</feature>
<dbReference type="AlphaFoldDB" id="A0A2N3YMI4"/>
<evidence type="ECO:0000256" key="2">
    <source>
        <dbReference type="ARBA" id="ARBA00022670"/>
    </source>
</evidence>
<dbReference type="Gene3D" id="3.40.50.200">
    <property type="entry name" value="Peptidase S8/S53 domain"/>
    <property type="match status" value="1"/>
</dbReference>
<evidence type="ECO:0000313" key="9">
    <source>
        <dbReference type="EMBL" id="PKW28044.1"/>
    </source>
</evidence>
<feature type="active site" description="Charge relay system" evidence="5">
    <location>
        <position position="88"/>
    </location>
</feature>
<accession>A0A2N3YMI4</accession>
<dbReference type="InterPro" id="IPR050131">
    <property type="entry name" value="Peptidase_S8_subtilisin-like"/>
</dbReference>
<dbReference type="InterPro" id="IPR022398">
    <property type="entry name" value="Peptidase_S8_His-AS"/>
</dbReference>
<feature type="transmembrane region" description="Helical" evidence="6">
    <location>
        <begin position="392"/>
        <end position="411"/>
    </location>
</feature>
<dbReference type="InterPro" id="IPR015500">
    <property type="entry name" value="Peptidase_S8_subtilisin-rel"/>
</dbReference>
<keyword evidence="4 5" id="KW-0720">Serine protease</keyword>
<dbReference type="Pfam" id="PF00082">
    <property type="entry name" value="Peptidase_S8"/>
    <property type="match status" value="1"/>
</dbReference>
<evidence type="ECO:0000256" key="1">
    <source>
        <dbReference type="ARBA" id="ARBA00011073"/>
    </source>
</evidence>
<keyword evidence="6" id="KW-1133">Transmembrane helix</keyword>
<keyword evidence="6" id="KW-0472">Membrane</keyword>
<dbReference type="Proteomes" id="UP000233781">
    <property type="component" value="Unassembled WGS sequence"/>
</dbReference>
<dbReference type="InterPro" id="IPR000209">
    <property type="entry name" value="Peptidase_S8/S53_dom"/>
</dbReference>
<evidence type="ECO:0000256" key="4">
    <source>
        <dbReference type="ARBA" id="ARBA00022825"/>
    </source>
</evidence>
<keyword evidence="7" id="KW-0732">Signal</keyword>
<dbReference type="InterPro" id="IPR023827">
    <property type="entry name" value="Peptidase_S8_Asp-AS"/>
</dbReference>
<dbReference type="PROSITE" id="PS00137">
    <property type="entry name" value="SUBTILASE_HIS"/>
    <property type="match status" value="1"/>
</dbReference>
<dbReference type="InterPro" id="IPR036852">
    <property type="entry name" value="Peptidase_S8/S53_dom_sf"/>
</dbReference>